<proteinExistence type="predicted"/>
<accession>A0A2I2L3K6</accession>
<dbReference type="GeneID" id="35381960"/>
<sequence length="228" mass="26553">MGNLESAIRELQSKFDKEIKSKYPFLFINIDIASSNKNTKHYDAYWDLFNSTYNRTYITSKSFEGVFWSSRPDNIYRTSYEIVIFVVGYRVAKDNTINFLMFYIDAENEMMFYSEVSPQGNMGALKRQNLTHGKNRYMDGVLNGMLNIIEDHLSTEIKEYGNLNDYKDDIVYLLTNLPESFTVYEGNSDIINVKNSMQKIIDHFNYEILESKNIIQASKGFGSSAMEY</sequence>
<organism evidence="1">
    <name type="scientific">Orpheovirus IHUMI-LCC2</name>
    <dbReference type="NCBI Taxonomy" id="2023057"/>
    <lineage>
        <taxon>Viruses</taxon>
        <taxon>Varidnaviria</taxon>
        <taxon>Bamfordvirae</taxon>
        <taxon>Nucleocytoviricota</taxon>
        <taxon>Megaviricetes</taxon>
        <taxon>Pimascovirales</taxon>
        <taxon>Ocovirineae</taxon>
        <taxon>Orpheoviridae</taxon>
        <taxon>Alphaorpheovirus</taxon>
        <taxon>Alphaorpheovirus massiliense</taxon>
    </lineage>
</organism>
<dbReference type="KEGG" id="vg:35381960"/>
<keyword evidence="2" id="KW-1185">Reference proteome</keyword>
<protein>
    <submittedName>
        <fullName evidence="1">Uncharacterized protein</fullName>
    </submittedName>
</protein>
<dbReference type="EMBL" id="LT906555">
    <property type="protein sequence ID" value="SNW62103.1"/>
    <property type="molecule type" value="Genomic_DNA"/>
</dbReference>
<dbReference type="RefSeq" id="YP_009448405.1">
    <property type="nucleotide sequence ID" value="NC_036594.1"/>
</dbReference>
<evidence type="ECO:0000313" key="2">
    <source>
        <dbReference type="Proteomes" id="UP000236316"/>
    </source>
</evidence>
<evidence type="ECO:0000313" key="1">
    <source>
        <dbReference type="EMBL" id="SNW62103.1"/>
    </source>
</evidence>
<reference evidence="1" key="1">
    <citation type="submission" date="2017-08" db="EMBL/GenBank/DDBJ databases">
        <authorList>
            <consortium name="Urmite Genomes"/>
        </authorList>
    </citation>
    <scope>NUCLEOTIDE SEQUENCE [LARGE SCALE GENOMIC DNA]</scope>
    <source>
        <strain evidence="1">IHUMI-LCC2</strain>
    </source>
</reference>
<name>A0A2I2L3K6_9VIRU</name>
<gene>
    <name evidence="1" type="ORF">ORPV_199</name>
</gene>
<dbReference type="Proteomes" id="UP000236316">
    <property type="component" value="Segment"/>
</dbReference>